<dbReference type="EMBL" id="JBHLTG010000001">
    <property type="protein sequence ID" value="MFC0676558.1"/>
    <property type="molecule type" value="Genomic_DNA"/>
</dbReference>
<dbReference type="RefSeq" id="WP_386664261.1">
    <property type="nucleotide sequence ID" value="NZ_JBHLTG010000001.1"/>
</dbReference>
<keyword evidence="1" id="KW-1133">Transmembrane helix</keyword>
<accession>A0ABV6RKW5</accession>
<evidence type="ECO:0000256" key="1">
    <source>
        <dbReference type="SAM" id="Phobius"/>
    </source>
</evidence>
<gene>
    <name evidence="2" type="ORF">ACFFGH_01665</name>
</gene>
<proteinExistence type="predicted"/>
<sequence>MTRYAPCHPRRQRGQALTELAVAAAVLVPLFLLVPIVAKYGHIKQMAQQSARNAAWEATVSRNYRMASAAAIQAKMLDRSFARADAAIVSTTSGRRQGRFDDPMLDTFSGRALLERDNARVTRWRERTAPGAASRAVSRIPGLVPGAFPPNRNGYVTAEVELRIRELQTSDGGRARYLAPMDQLNLVLRSRQSLVADAWNASGPRSGRRSVTSQVRTLAPTTLLAPLSRVFDTVGSLPLPIIGKLDDLDIGTVEPDIVPHDRLRRYPVRAR</sequence>
<evidence type="ECO:0000313" key="2">
    <source>
        <dbReference type="EMBL" id="MFC0676558.1"/>
    </source>
</evidence>
<feature type="transmembrane region" description="Helical" evidence="1">
    <location>
        <begin position="20"/>
        <end position="38"/>
    </location>
</feature>
<evidence type="ECO:0000313" key="3">
    <source>
        <dbReference type="Proteomes" id="UP001589896"/>
    </source>
</evidence>
<comment type="caution">
    <text evidence="2">The sequence shown here is derived from an EMBL/GenBank/DDBJ whole genome shotgun (WGS) entry which is preliminary data.</text>
</comment>
<organism evidence="2 3">
    <name type="scientific">Lysobacter korlensis</name>
    <dbReference type="NCBI Taxonomy" id="553636"/>
    <lineage>
        <taxon>Bacteria</taxon>
        <taxon>Pseudomonadati</taxon>
        <taxon>Pseudomonadota</taxon>
        <taxon>Gammaproteobacteria</taxon>
        <taxon>Lysobacterales</taxon>
        <taxon>Lysobacteraceae</taxon>
        <taxon>Lysobacter</taxon>
    </lineage>
</organism>
<keyword evidence="3" id="KW-1185">Reference proteome</keyword>
<keyword evidence="1" id="KW-0472">Membrane</keyword>
<reference evidence="2 3" key="1">
    <citation type="submission" date="2024-09" db="EMBL/GenBank/DDBJ databases">
        <authorList>
            <person name="Sun Q."/>
            <person name="Mori K."/>
        </authorList>
    </citation>
    <scope>NUCLEOTIDE SEQUENCE [LARGE SCALE GENOMIC DNA]</scope>
    <source>
        <strain evidence="2 3">KCTC 23076</strain>
    </source>
</reference>
<dbReference type="Proteomes" id="UP001589896">
    <property type="component" value="Unassembled WGS sequence"/>
</dbReference>
<name>A0ABV6RKW5_9GAMM</name>
<protein>
    <submittedName>
        <fullName evidence="2">Pilus assembly protein</fullName>
    </submittedName>
</protein>
<keyword evidence="1" id="KW-0812">Transmembrane</keyword>